<dbReference type="InterPro" id="IPR000212">
    <property type="entry name" value="DNA_helicase_UvrD/REP"/>
</dbReference>
<keyword evidence="4 11" id="KW-0347">Helicase</keyword>
<feature type="domain" description="UvrD-like helicase C-terminal" evidence="13">
    <location>
        <begin position="298"/>
        <end position="429"/>
    </location>
</feature>
<dbReference type="GO" id="GO:0016787">
    <property type="term" value="F:hydrolase activity"/>
    <property type="evidence" value="ECO:0007669"/>
    <property type="project" value="UniProtKB-UniRule"/>
</dbReference>
<evidence type="ECO:0000313" key="15">
    <source>
        <dbReference type="Proteomes" id="UP000824469"/>
    </source>
</evidence>
<evidence type="ECO:0000259" key="12">
    <source>
        <dbReference type="PROSITE" id="PS51198"/>
    </source>
</evidence>
<dbReference type="EC" id="5.6.2.4" evidence="9"/>
<dbReference type="GO" id="GO:0003677">
    <property type="term" value="F:DNA binding"/>
    <property type="evidence" value="ECO:0007669"/>
    <property type="project" value="UniProtKB-KW"/>
</dbReference>
<comment type="catalytic activity">
    <reaction evidence="8">
        <text>Couples ATP hydrolysis with the unwinding of duplex DNA by translocating in the 3'-5' direction.</text>
        <dbReference type="EC" id="5.6.2.4"/>
    </reaction>
</comment>
<dbReference type="InterPro" id="IPR013986">
    <property type="entry name" value="DExx_box_DNA_helicase_dom_sf"/>
</dbReference>
<dbReference type="GO" id="GO:0005634">
    <property type="term" value="C:nucleus"/>
    <property type="evidence" value="ECO:0007669"/>
    <property type="project" value="TreeGrafter"/>
</dbReference>
<dbReference type="Pfam" id="PF00580">
    <property type="entry name" value="UvrD-helicase"/>
    <property type="match status" value="1"/>
</dbReference>
<comment type="catalytic activity">
    <reaction evidence="10">
        <text>ATP + H2O = ADP + phosphate + H(+)</text>
        <dbReference type="Rhea" id="RHEA:13065"/>
        <dbReference type="ChEBI" id="CHEBI:15377"/>
        <dbReference type="ChEBI" id="CHEBI:15378"/>
        <dbReference type="ChEBI" id="CHEBI:30616"/>
        <dbReference type="ChEBI" id="CHEBI:43474"/>
        <dbReference type="ChEBI" id="CHEBI:456216"/>
        <dbReference type="EC" id="5.6.2.4"/>
    </reaction>
</comment>
<dbReference type="PROSITE" id="PS51217">
    <property type="entry name" value="UVRD_HELICASE_CTER"/>
    <property type="match status" value="1"/>
</dbReference>
<dbReference type="GO" id="GO:0043138">
    <property type="term" value="F:3'-5' DNA helicase activity"/>
    <property type="evidence" value="ECO:0007669"/>
    <property type="project" value="UniProtKB-EC"/>
</dbReference>
<evidence type="ECO:0000256" key="1">
    <source>
        <dbReference type="ARBA" id="ARBA00009922"/>
    </source>
</evidence>
<dbReference type="GO" id="GO:0000725">
    <property type="term" value="P:recombinational repair"/>
    <property type="evidence" value="ECO:0007669"/>
    <property type="project" value="TreeGrafter"/>
</dbReference>
<keyword evidence="15" id="KW-1185">Reference proteome</keyword>
<dbReference type="SUPFAM" id="SSF52540">
    <property type="entry name" value="P-loop containing nucleoside triphosphate hydrolases"/>
    <property type="match status" value="1"/>
</dbReference>
<evidence type="ECO:0000256" key="8">
    <source>
        <dbReference type="ARBA" id="ARBA00034617"/>
    </source>
</evidence>
<evidence type="ECO:0000256" key="7">
    <source>
        <dbReference type="ARBA" id="ARBA00023235"/>
    </source>
</evidence>
<keyword evidence="6" id="KW-0238">DNA-binding</keyword>
<dbReference type="Gene3D" id="1.10.486.10">
    <property type="entry name" value="PCRA, domain 4"/>
    <property type="match status" value="1"/>
</dbReference>
<proteinExistence type="inferred from homology"/>
<keyword evidence="7" id="KW-0413">Isomerase</keyword>
<dbReference type="GO" id="GO:0005524">
    <property type="term" value="F:ATP binding"/>
    <property type="evidence" value="ECO:0007669"/>
    <property type="project" value="UniProtKB-UniRule"/>
</dbReference>
<name>A0AA38LLP4_TAXCH</name>
<accession>A0AA38LLP4</accession>
<evidence type="ECO:0000256" key="4">
    <source>
        <dbReference type="ARBA" id="ARBA00022806"/>
    </source>
</evidence>
<comment type="similarity">
    <text evidence="1">Belongs to the helicase family. UvrD subfamily.</text>
</comment>
<evidence type="ECO:0000256" key="10">
    <source>
        <dbReference type="ARBA" id="ARBA00048988"/>
    </source>
</evidence>
<keyword evidence="3 11" id="KW-0378">Hydrolase</keyword>
<dbReference type="EMBL" id="JAHRHJ020000002">
    <property type="protein sequence ID" value="KAH9327065.1"/>
    <property type="molecule type" value="Genomic_DNA"/>
</dbReference>
<sequence>MFHGQLTVGTIHSVCAKVLRSEQVSDYHIDNDYIIYAEYDSEKVVKRILQEAVRYFDAIKTFNGKEHLNSSDAKSISTQIVDERAMQSSESDLHKNLARFKFLTGNAPERFQLLEHLEKHDTGKSEKKRSVPASAIKGLLNLINKVRLHNMRTFFAKKHQRILPDVPYGLNEFAFKMAKIYELELRRSNAADFDDLLYIVARLLHNNQHIQKKYRKKWRHVLVDEFQDIDETQYELISLLSIQNESLFVVGDMDQAIYAWRGANSAHMQYTLQRDFPNITTLKLIRNYRSSRNILEVASVLLKNISCSRQIGSTTALDLLPMKPSGEPICIKELSSSIEEAEFVASEIQILVHTKSAKLCSFAILFRTHAQSYLLQSSLIRLQIPHVAIGSVPFYSHKEVRHVLAYLRFLGNCQDQMALERVLSTSLRE</sequence>
<protein>
    <recommendedName>
        <fullName evidence="9">DNA 3'-5' helicase</fullName>
        <ecNumber evidence="9">5.6.2.4</ecNumber>
    </recommendedName>
</protein>
<dbReference type="PANTHER" id="PTHR11070:SF2">
    <property type="entry name" value="ATP-DEPENDENT DNA HELICASE SRS2"/>
    <property type="match status" value="1"/>
</dbReference>
<keyword evidence="2 11" id="KW-0547">Nucleotide-binding</keyword>
<evidence type="ECO:0000256" key="11">
    <source>
        <dbReference type="PROSITE-ProRule" id="PRU00560"/>
    </source>
</evidence>
<evidence type="ECO:0000256" key="6">
    <source>
        <dbReference type="ARBA" id="ARBA00023125"/>
    </source>
</evidence>
<dbReference type="AlphaFoldDB" id="A0AA38LLP4"/>
<organism evidence="14 15">
    <name type="scientific">Taxus chinensis</name>
    <name type="common">Chinese yew</name>
    <name type="synonym">Taxus wallichiana var. chinensis</name>
    <dbReference type="NCBI Taxonomy" id="29808"/>
    <lineage>
        <taxon>Eukaryota</taxon>
        <taxon>Viridiplantae</taxon>
        <taxon>Streptophyta</taxon>
        <taxon>Embryophyta</taxon>
        <taxon>Tracheophyta</taxon>
        <taxon>Spermatophyta</taxon>
        <taxon>Pinopsida</taxon>
        <taxon>Pinidae</taxon>
        <taxon>Conifers II</taxon>
        <taxon>Cupressales</taxon>
        <taxon>Taxaceae</taxon>
        <taxon>Taxus</taxon>
    </lineage>
</organism>
<dbReference type="InterPro" id="IPR014017">
    <property type="entry name" value="DNA_helicase_UvrD-like_C"/>
</dbReference>
<evidence type="ECO:0000256" key="9">
    <source>
        <dbReference type="ARBA" id="ARBA00034808"/>
    </source>
</evidence>
<comment type="caution">
    <text evidence="14">The sequence shown here is derived from an EMBL/GenBank/DDBJ whole genome shotgun (WGS) entry which is preliminary data.</text>
</comment>
<dbReference type="Gene3D" id="1.10.10.160">
    <property type="match status" value="2"/>
</dbReference>
<dbReference type="PROSITE" id="PS51198">
    <property type="entry name" value="UVRD_HELICASE_ATP_BIND"/>
    <property type="match status" value="1"/>
</dbReference>
<dbReference type="InterPro" id="IPR027417">
    <property type="entry name" value="P-loop_NTPase"/>
</dbReference>
<feature type="non-terminal residue" evidence="14">
    <location>
        <position position="1"/>
    </location>
</feature>
<keyword evidence="5 11" id="KW-0067">ATP-binding</keyword>
<gene>
    <name evidence="14" type="ORF">KI387_007243</name>
</gene>
<dbReference type="Pfam" id="PF13361">
    <property type="entry name" value="UvrD_C"/>
    <property type="match status" value="1"/>
</dbReference>
<dbReference type="Gene3D" id="3.40.50.300">
    <property type="entry name" value="P-loop containing nucleotide triphosphate hydrolases"/>
    <property type="match status" value="3"/>
</dbReference>
<evidence type="ECO:0000256" key="3">
    <source>
        <dbReference type="ARBA" id="ARBA00022801"/>
    </source>
</evidence>
<dbReference type="PANTHER" id="PTHR11070">
    <property type="entry name" value="UVRD / RECB / PCRA DNA HELICASE FAMILY MEMBER"/>
    <property type="match status" value="1"/>
</dbReference>
<dbReference type="InterPro" id="IPR014016">
    <property type="entry name" value="UvrD-like_ATP-bd"/>
</dbReference>
<dbReference type="Proteomes" id="UP000824469">
    <property type="component" value="Unassembled WGS sequence"/>
</dbReference>
<reference evidence="14 15" key="1">
    <citation type="journal article" date="2021" name="Nat. Plants">
        <title>The Taxus genome provides insights into paclitaxel biosynthesis.</title>
        <authorList>
            <person name="Xiong X."/>
            <person name="Gou J."/>
            <person name="Liao Q."/>
            <person name="Li Y."/>
            <person name="Zhou Q."/>
            <person name="Bi G."/>
            <person name="Li C."/>
            <person name="Du R."/>
            <person name="Wang X."/>
            <person name="Sun T."/>
            <person name="Guo L."/>
            <person name="Liang H."/>
            <person name="Lu P."/>
            <person name="Wu Y."/>
            <person name="Zhang Z."/>
            <person name="Ro D.K."/>
            <person name="Shang Y."/>
            <person name="Huang S."/>
            <person name="Yan J."/>
        </authorList>
    </citation>
    <scope>NUCLEOTIDE SEQUENCE [LARGE SCALE GENOMIC DNA]</scope>
    <source>
        <strain evidence="14">Ta-2019</strain>
    </source>
</reference>
<evidence type="ECO:0000259" key="13">
    <source>
        <dbReference type="PROSITE" id="PS51217"/>
    </source>
</evidence>
<evidence type="ECO:0000313" key="14">
    <source>
        <dbReference type="EMBL" id="KAH9327065.1"/>
    </source>
</evidence>
<dbReference type="CDD" id="cd17932">
    <property type="entry name" value="DEXQc_UvrD"/>
    <property type="match status" value="1"/>
</dbReference>
<comment type="caution">
    <text evidence="11">Lacks conserved residue(s) required for the propagation of feature annotation.</text>
</comment>
<evidence type="ECO:0000256" key="2">
    <source>
        <dbReference type="ARBA" id="ARBA00022741"/>
    </source>
</evidence>
<evidence type="ECO:0000256" key="5">
    <source>
        <dbReference type="ARBA" id="ARBA00022840"/>
    </source>
</evidence>
<feature type="domain" description="UvrD-like helicase ATP-binding" evidence="12">
    <location>
        <begin position="1"/>
        <end position="291"/>
    </location>
</feature>